<dbReference type="AlphaFoldDB" id="A0A426YF12"/>
<dbReference type="Proteomes" id="UP000287651">
    <property type="component" value="Unassembled WGS sequence"/>
</dbReference>
<feature type="compositionally biased region" description="Acidic residues" evidence="1">
    <location>
        <begin position="141"/>
        <end position="150"/>
    </location>
</feature>
<feature type="region of interest" description="Disordered" evidence="1">
    <location>
        <begin position="18"/>
        <end position="42"/>
    </location>
</feature>
<reference evidence="2 3" key="1">
    <citation type="journal article" date="2014" name="Agronomy (Basel)">
        <title>A Draft Genome Sequence for Ensete ventricosum, the Drought-Tolerant Tree Against Hunger.</title>
        <authorList>
            <person name="Harrison J."/>
            <person name="Moore K.A."/>
            <person name="Paszkiewicz K."/>
            <person name="Jones T."/>
            <person name="Grant M."/>
            <person name="Ambacheew D."/>
            <person name="Muzemil S."/>
            <person name="Studholme D.J."/>
        </authorList>
    </citation>
    <scope>NUCLEOTIDE SEQUENCE [LARGE SCALE GENOMIC DNA]</scope>
</reference>
<comment type="caution">
    <text evidence="2">The sequence shown here is derived from an EMBL/GenBank/DDBJ whole genome shotgun (WGS) entry which is preliminary data.</text>
</comment>
<feature type="region of interest" description="Disordered" evidence="1">
    <location>
        <begin position="141"/>
        <end position="170"/>
    </location>
</feature>
<accession>A0A426YF12</accession>
<evidence type="ECO:0000256" key="1">
    <source>
        <dbReference type="SAM" id="MobiDB-lite"/>
    </source>
</evidence>
<sequence>MGRPALPPPVDAPVELANGRLALRGNKRPSTEGGEPPRKKTKLTVLKRPTSTIRVTSERGHRYKGKELAETAKLPSHAFTLRELCEVGDRVGKDRYFAAHISKLLRAESEEQQKVWWLNFTSSTQIALECFRAKYPDSSVEEDPFVEQPEDVNVRMEPSQPFDDSTPLEE</sequence>
<gene>
    <name evidence="2" type="ORF">B296_00024195</name>
</gene>
<protein>
    <submittedName>
        <fullName evidence="2">Uncharacterized protein</fullName>
    </submittedName>
</protein>
<name>A0A426YF12_ENSVE</name>
<proteinExistence type="predicted"/>
<evidence type="ECO:0000313" key="3">
    <source>
        <dbReference type="Proteomes" id="UP000287651"/>
    </source>
</evidence>
<evidence type="ECO:0000313" key="2">
    <source>
        <dbReference type="EMBL" id="RRT50267.1"/>
    </source>
</evidence>
<dbReference type="EMBL" id="AMZH03012862">
    <property type="protein sequence ID" value="RRT50267.1"/>
    <property type="molecule type" value="Genomic_DNA"/>
</dbReference>
<organism evidence="2 3">
    <name type="scientific">Ensete ventricosum</name>
    <name type="common">Abyssinian banana</name>
    <name type="synonym">Musa ensete</name>
    <dbReference type="NCBI Taxonomy" id="4639"/>
    <lineage>
        <taxon>Eukaryota</taxon>
        <taxon>Viridiplantae</taxon>
        <taxon>Streptophyta</taxon>
        <taxon>Embryophyta</taxon>
        <taxon>Tracheophyta</taxon>
        <taxon>Spermatophyta</taxon>
        <taxon>Magnoliopsida</taxon>
        <taxon>Liliopsida</taxon>
        <taxon>Zingiberales</taxon>
        <taxon>Musaceae</taxon>
        <taxon>Ensete</taxon>
    </lineage>
</organism>